<dbReference type="Pfam" id="PF14060">
    <property type="entry name" value="DUF4252"/>
    <property type="match status" value="1"/>
</dbReference>
<organism evidence="2 3">
    <name type="scientific">Pukyongia salina</name>
    <dbReference type="NCBI Taxonomy" id="2094025"/>
    <lineage>
        <taxon>Bacteria</taxon>
        <taxon>Pseudomonadati</taxon>
        <taxon>Bacteroidota</taxon>
        <taxon>Flavobacteriia</taxon>
        <taxon>Flavobacteriales</taxon>
        <taxon>Flavobacteriaceae</taxon>
        <taxon>Pukyongia</taxon>
    </lineage>
</organism>
<sequence length="175" mass="19723">MKKLLILLLVITAPYIGYAQFDSYEDEKDVTSVVVTKNMFKLLAEIDLESNDPEVKDYLELVNNLDNIKIFITNNPAVAKRMSADVQKYIGSAKGLNELMRVKDEGKNIKFYSKEGKSESFVSELLMFMDGNIDGKDGTMIMSITGNIDLKKISKLTKDLKVPGSEELKNIDKKQ</sequence>
<dbReference type="KEGG" id="aue:C5O00_14160"/>
<feature type="chain" id="PRO_5015751218" evidence="1">
    <location>
        <begin position="20"/>
        <end position="175"/>
    </location>
</feature>
<feature type="signal peptide" evidence="1">
    <location>
        <begin position="1"/>
        <end position="19"/>
    </location>
</feature>
<evidence type="ECO:0000256" key="1">
    <source>
        <dbReference type="SAM" id="SignalP"/>
    </source>
</evidence>
<dbReference type="InterPro" id="IPR025348">
    <property type="entry name" value="DUF4252"/>
</dbReference>
<keyword evidence="3" id="KW-1185">Reference proteome</keyword>
<evidence type="ECO:0000313" key="3">
    <source>
        <dbReference type="Proteomes" id="UP000238442"/>
    </source>
</evidence>
<dbReference type="Proteomes" id="UP000238442">
    <property type="component" value="Chromosome"/>
</dbReference>
<keyword evidence="1" id="KW-0732">Signal</keyword>
<accession>A0A2S0I006</accession>
<gene>
    <name evidence="2" type="ORF">C5O00_14160</name>
</gene>
<reference evidence="2 3" key="1">
    <citation type="submission" date="2018-02" db="EMBL/GenBank/DDBJ databases">
        <title>Genomic analysis of the strain RR4-38 isolated from a seawater recirculating aquaculture system.</title>
        <authorList>
            <person name="Kim Y.-S."/>
            <person name="Jang Y.H."/>
            <person name="Kim K.-H."/>
        </authorList>
    </citation>
    <scope>NUCLEOTIDE SEQUENCE [LARGE SCALE GENOMIC DNA]</scope>
    <source>
        <strain evidence="2 3">RR4-38</strain>
    </source>
</reference>
<name>A0A2S0I006_9FLAO</name>
<dbReference type="EMBL" id="CP027062">
    <property type="protein sequence ID" value="AVI52239.1"/>
    <property type="molecule type" value="Genomic_DNA"/>
</dbReference>
<dbReference type="OrthoDB" id="705638at2"/>
<dbReference type="AlphaFoldDB" id="A0A2S0I006"/>
<proteinExistence type="predicted"/>
<evidence type="ECO:0000313" key="2">
    <source>
        <dbReference type="EMBL" id="AVI52239.1"/>
    </source>
</evidence>
<dbReference type="RefSeq" id="WP_105217478.1">
    <property type="nucleotide sequence ID" value="NZ_CP027062.1"/>
</dbReference>
<protein>
    <submittedName>
        <fullName evidence="2">DUF4252 domain-containing protein</fullName>
    </submittedName>
</protein>